<comment type="caution">
    <text evidence="4">The sequence shown here is derived from an EMBL/GenBank/DDBJ whole genome shotgun (WGS) entry which is preliminary data.</text>
</comment>
<dbReference type="Proteomes" id="UP000092651">
    <property type="component" value="Unassembled WGS sequence"/>
</dbReference>
<dbReference type="InterPro" id="IPR011006">
    <property type="entry name" value="CheY-like_superfamily"/>
</dbReference>
<feature type="domain" description="Response regulatory" evidence="3">
    <location>
        <begin position="5"/>
        <end position="119"/>
    </location>
</feature>
<dbReference type="Gene3D" id="3.40.50.2300">
    <property type="match status" value="1"/>
</dbReference>
<gene>
    <name evidence="4" type="ORF">BBI01_08230</name>
</gene>
<protein>
    <submittedName>
        <fullName evidence="4">Response regulator receiver protein</fullName>
    </submittedName>
</protein>
<evidence type="ECO:0000259" key="3">
    <source>
        <dbReference type="PROSITE" id="PS50110"/>
    </source>
</evidence>
<evidence type="ECO:0000256" key="1">
    <source>
        <dbReference type="ARBA" id="ARBA00022553"/>
    </source>
</evidence>
<dbReference type="PROSITE" id="PS50110">
    <property type="entry name" value="RESPONSE_REGULATORY"/>
    <property type="match status" value="1"/>
</dbReference>
<dbReference type="OrthoDB" id="9789181at2"/>
<dbReference type="PANTHER" id="PTHR44591:SF3">
    <property type="entry name" value="RESPONSE REGULATORY DOMAIN-CONTAINING PROTEIN"/>
    <property type="match status" value="1"/>
</dbReference>
<dbReference type="InterPro" id="IPR050595">
    <property type="entry name" value="Bact_response_regulator"/>
</dbReference>
<name>A0A1B8ZKL4_9FLAO</name>
<sequence length="123" mass="14051">MSKKKILIFDDDTAILEVITIIFEENGYEVKISETSHDIIEKVADYQPDVILMDNWIPKIGGVEATKLLKSTEEFKHIPVIYVTANNDIVALASEARADDYVSKPFNLDDLERMVEKHIKEQV</sequence>
<dbReference type="AlphaFoldDB" id="A0A1B8ZKL4"/>
<dbReference type="InterPro" id="IPR001789">
    <property type="entry name" value="Sig_transdc_resp-reg_receiver"/>
</dbReference>
<dbReference type="PANTHER" id="PTHR44591">
    <property type="entry name" value="STRESS RESPONSE REGULATOR PROTEIN 1"/>
    <property type="match status" value="1"/>
</dbReference>
<dbReference type="RefSeq" id="WP_065394355.1">
    <property type="nucleotide sequence ID" value="NZ_JBOFOB010000682.1"/>
</dbReference>
<dbReference type="EMBL" id="MAYH01000023">
    <property type="protein sequence ID" value="OCA72128.1"/>
    <property type="molecule type" value="Genomic_DNA"/>
</dbReference>
<reference evidence="4 5" key="1">
    <citation type="submission" date="2016-07" db="EMBL/GenBank/DDBJ databases">
        <authorList>
            <person name="Jeong J.-J."/>
            <person name="Kim D.W."/>
            <person name="Sang M.K."/>
            <person name="Choi I.-G."/>
            <person name="Kim K.D."/>
        </authorList>
    </citation>
    <scope>NUCLEOTIDE SEQUENCE [LARGE SCALE GENOMIC DNA]</scope>
    <source>
        <strain evidence="4 5">UTM-3</strain>
    </source>
</reference>
<accession>A0A1B8ZKL4</accession>
<evidence type="ECO:0000313" key="4">
    <source>
        <dbReference type="EMBL" id="OCA72128.1"/>
    </source>
</evidence>
<keyword evidence="1 2" id="KW-0597">Phosphoprotein</keyword>
<dbReference type="SUPFAM" id="SSF52172">
    <property type="entry name" value="CheY-like"/>
    <property type="match status" value="1"/>
</dbReference>
<organism evidence="4 5">
    <name type="scientific">Chryseobacterium artocarpi</name>
    <dbReference type="NCBI Taxonomy" id="1414727"/>
    <lineage>
        <taxon>Bacteria</taxon>
        <taxon>Pseudomonadati</taxon>
        <taxon>Bacteroidota</taxon>
        <taxon>Flavobacteriia</taxon>
        <taxon>Flavobacteriales</taxon>
        <taxon>Weeksellaceae</taxon>
        <taxon>Chryseobacterium group</taxon>
        <taxon>Chryseobacterium</taxon>
    </lineage>
</organism>
<dbReference type="GO" id="GO:0000160">
    <property type="term" value="P:phosphorelay signal transduction system"/>
    <property type="evidence" value="ECO:0007669"/>
    <property type="project" value="InterPro"/>
</dbReference>
<dbReference type="Pfam" id="PF00072">
    <property type="entry name" value="Response_reg"/>
    <property type="match status" value="1"/>
</dbReference>
<keyword evidence="5" id="KW-1185">Reference proteome</keyword>
<feature type="modified residue" description="4-aspartylphosphate" evidence="2">
    <location>
        <position position="54"/>
    </location>
</feature>
<proteinExistence type="predicted"/>
<evidence type="ECO:0000313" key="5">
    <source>
        <dbReference type="Proteomes" id="UP000092651"/>
    </source>
</evidence>
<evidence type="ECO:0000256" key="2">
    <source>
        <dbReference type="PROSITE-ProRule" id="PRU00169"/>
    </source>
</evidence>
<dbReference type="SMART" id="SM00448">
    <property type="entry name" value="REC"/>
    <property type="match status" value="1"/>
</dbReference>